<sequence>MTHIAQVPERFAEVVADFGWRTAPGPEQLAGQWEQVVDLVEAGYEDNIYEYHNDLTVRGLIDRLLTDEELRGDERLDGFRARIAQVDTRLRNLLTSAPVHDIAGPWWETRVPVYAGEELAKDLRDRYGVDVEVR</sequence>
<dbReference type="EMBL" id="JAGGMS010000001">
    <property type="protein sequence ID" value="MBP2185505.1"/>
    <property type="molecule type" value="Genomic_DNA"/>
</dbReference>
<proteinExistence type="predicted"/>
<reference evidence="1 2" key="1">
    <citation type="submission" date="2021-03" db="EMBL/GenBank/DDBJ databases">
        <title>Sequencing the genomes of 1000 actinobacteria strains.</title>
        <authorList>
            <person name="Klenk H.-P."/>
        </authorList>
    </citation>
    <scope>NUCLEOTIDE SEQUENCE [LARGE SCALE GENOMIC DNA]</scope>
    <source>
        <strain evidence="1 2">DSM 45510</strain>
    </source>
</reference>
<evidence type="ECO:0000313" key="1">
    <source>
        <dbReference type="EMBL" id="MBP2185505.1"/>
    </source>
</evidence>
<protein>
    <submittedName>
        <fullName evidence="1">Uncharacterized protein</fullName>
    </submittedName>
</protein>
<evidence type="ECO:0000313" key="2">
    <source>
        <dbReference type="Proteomes" id="UP000741013"/>
    </source>
</evidence>
<dbReference type="RefSeq" id="WP_209668387.1">
    <property type="nucleotide sequence ID" value="NZ_JAGGMS010000001.1"/>
</dbReference>
<organism evidence="1 2">
    <name type="scientific">Amycolatopsis magusensis</name>
    <dbReference type="NCBI Taxonomy" id="882444"/>
    <lineage>
        <taxon>Bacteria</taxon>
        <taxon>Bacillati</taxon>
        <taxon>Actinomycetota</taxon>
        <taxon>Actinomycetes</taxon>
        <taxon>Pseudonocardiales</taxon>
        <taxon>Pseudonocardiaceae</taxon>
        <taxon>Amycolatopsis</taxon>
    </lineage>
</organism>
<keyword evidence="2" id="KW-1185">Reference proteome</keyword>
<gene>
    <name evidence="1" type="ORF">JOM49_007031</name>
</gene>
<name>A0ABS4Q1F1_9PSEU</name>
<accession>A0ABS4Q1F1</accession>
<comment type="caution">
    <text evidence="1">The sequence shown here is derived from an EMBL/GenBank/DDBJ whole genome shotgun (WGS) entry which is preliminary data.</text>
</comment>
<dbReference type="Proteomes" id="UP000741013">
    <property type="component" value="Unassembled WGS sequence"/>
</dbReference>